<keyword evidence="2" id="KW-1185">Reference proteome</keyword>
<evidence type="ECO:0000313" key="1">
    <source>
        <dbReference type="EMBL" id="MEI9406766.1"/>
    </source>
</evidence>
<protein>
    <submittedName>
        <fullName evidence="1">Uncharacterized protein</fullName>
    </submittedName>
</protein>
<comment type="caution">
    <text evidence="1">The sequence shown here is derived from an EMBL/GenBank/DDBJ whole genome shotgun (WGS) entry which is preliminary data.</text>
</comment>
<sequence length="141" mass="16205">MSALSFRHLNPDWNAEPNAPDVELRVQANTVELSFMLNPWAHNARRGEMATLSFFGCSRFRWDATNDHSWFAGKGLYSGQAPKWGEFYEVIGDDRAVSDGDWDILSPDSPDSRHFLFYFRDDTIEVAARDWSLTLKMPDAR</sequence>
<dbReference type="Proteomes" id="UP001366503">
    <property type="component" value="Unassembled WGS sequence"/>
</dbReference>
<accession>A0ABU8KNR4</accession>
<dbReference type="EMBL" id="JAPYKO010000045">
    <property type="protein sequence ID" value="MEI9406766.1"/>
    <property type="molecule type" value="Genomic_DNA"/>
</dbReference>
<proteinExistence type="predicted"/>
<evidence type="ECO:0000313" key="2">
    <source>
        <dbReference type="Proteomes" id="UP001366503"/>
    </source>
</evidence>
<organism evidence="1 2">
    <name type="scientific">Mesorhizobium argentiipisi</name>
    <dbReference type="NCBI Taxonomy" id="3015175"/>
    <lineage>
        <taxon>Bacteria</taxon>
        <taxon>Pseudomonadati</taxon>
        <taxon>Pseudomonadota</taxon>
        <taxon>Alphaproteobacteria</taxon>
        <taxon>Hyphomicrobiales</taxon>
        <taxon>Phyllobacteriaceae</taxon>
        <taxon>Mesorhizobium</taxon>
    </lineage>
</organism>
<reference evidence="1 2" key="1">
    <citation type="submission" date="2022-12" db="EMBL/GenBank/DDBJ databases">
        <authorList>
            <person name="Muema E."/>
        </authorList>
    </citation>
    <scope>NUCLEOTIDE SEQUENCE [LARGE SCALE GENOMIC DNA]</scope>
    <source>
        <strain evidence="2">1330</strain>
    </source>
</reference>
<gene>
    <name evidence="1" type="ORF">O7A05_32115</name>
</gene>
<name>A0ABU8KNR4_9HYPH</name>
<dbReference type="RefSeq" id="WP_337097352.1">
    <property type="nucleotide sequence ID" value="NZ_JAPYKO010000045.1"/>
</dbReference>